<evidence type="ECO:0000313" key="1">
    <source>
        <dbReference type="EMBL" id="VWB14975.1"/>
    </source>
</evidence>
<dbReference type="EMBL" id="CABVPP010000002">
    <property type="protein sequence ID" value="VWB14975.1"/>
    <property type="molecule type" value="Genomic_DNA"/>
</dbReference>
<evidence type="ECO:0000313" key="2">
    <source>
        <dbReference type="Proteomes" id="UP000494162"/>
    </source>
</evidence>
<organism evidence="1 2">
    <name type="scientific">Burkholderia pseudomultivorans</name>
    <dbReference type="NCBI Taxonomy" id="1207504"/>
    <lineage>
        <taxon>Bacteria</taxon>
        <taxon>Pseudomonadati</taxon>
        <taxon>Pseudomonadota</taxon>
        <taxon>Betaproteobacteria</taxon>
        <taxon>Burkholderiales</taxon>
        <taxon>Burkholderiaceae</taxon>
        <taxon>Burkholderia</taxon>
        <taxon>Burkholderia cepacia complex</taxon>
    </lineage>
</organism>
<name>A0A6P2HDR7_9BURK</name>
<accession>A0A6P2HDR7</accession>
<dbReference type="Proteomes" id="UP000494162">
    <property type="component" value="Unassembled WGS sequence"/>
</dbReference>
<sequence>MGIFGSSGGLSNASTAFGQGASDVGSNSFGFTMPDGFSSGFGMPSLAGLSGISSGMSVSAPNVGPNTYGFTMPGADTLGKLSDTLGAASKALSVPQPTTMGGMGGRGAGMGLRAQEFSAPIANFVAAPGSVGGNGLLQMLMNYRPGTIA</sequence>
<protein>
    <submittedName>
        <fullName evidence="1">Uncharacterized protein</fullName>
    </submittedName>
</protein>
<gene>
    <name evidence="1" type="ORF">BPS26883_00535</name>
</gene>
<dbReference type="RefSeq" id="WP_233632901.1">
    <property type="nucleotide sequence ID" value="NZ_CABVPP010000002.1"/>
</dbReference>
<reference evidence="1 2" key="1">
    <citation type="submission" date="2019-09" db="EMBL/GenBank/DDBJ databases">
        <authorList>
            <person name="Depoorter E."/>
        </authorList>
    </citation>
    <scope>NUCLEOTIDE SEQUENCE [LARGE SCALE GENOMIC DNA]</scope>
    <source>
        <strain evidence="1">LMG 26883</strain>
    </source>
</reference>
<dbReference type="AlphaFoldDB" id="A0A6P2HDR7"/>
<dbReference type="GeneID" id="93167554"/>
<proteinExistence type="predicted"/>